<reference evidence="3 4" key="1">
    <citation type="journal article" date="2019" name="Int. J. Syst. Evol. Microbiol.">
        <title>The Global Catalogue of Microorganisms (GCM) 10K type strain sequencing project: providing services to taxonomists for standard genome sequencing and annotation.</title>
        <authorList>
            <consortium name="The Broad Institute Genomics Platform"/>
            <consortium name="The Broad Institute Genome Sequencing Center for Infectious Disease"/>
            <person name="Wu L."/>
            <person name="Ma J."/>
        </authorList>
    </citation>
    <scope>NUCLEOTIDE SEQUENCE [LARGE SCALE GENOMIC DNA]</scope>
    <source>
        <strain evidence="3 4">JCM 15313</strain>
    </source>
</reference>
<dbReference type="RefSeq" id="WP_344100663.1">
    <property type="nucleotide sequence ID" value="NZ_BAAAPC010000014.1"/>
</dbReference>
<accession>A0ABN2TDJ1</accession>
<keyword evidence="4" id="KW-1185">Reference proteome</keyword>
<evidence type="ECO:0000256" key="1">
    <source>
        <dbReference type="SAM" id="MobiDB-lite"/>
    </source>
</evidence>
<feature type="region of interest" description="Disordered" evidence="1">
    <location>
        <begin position="26"/>
        <end position="116"/>
    </location>
</feature>
<proteinExistence type="predicted"/>
<feature type="chain" id="PRO_5045312025" description="Secreted protein" evidence="2">
    <location>
        <begin position="29"/>
        <end position="126"/>
    </location>
</feature>
<sequence length="126" mass="12346">MRRWISTSAKTMLLAAVFAAMGTGVSFAGSDPVTSGDGAVRSDSQVLGDQAPGLAATDEPTSEATSVDETTPTTETTQVKEATPAEGAAQTGGIGSGQGTGAPPVPPQPAGPLSDLVSAFGLDLGL</sequence>
<dbReference type="EMBL" id="BAAAPC010000014">
    <property type="protein sequence ID" value="GAA2004433.1"/>
    <property type="molecule type" value="Genomic_DNA"/>
</dbReference>
<organism evidence="3 4">
    <name type="scientific">Nocardiopsis rhodophaea</name>
    <dbReference type="NCBI Taxonomy" id="280238"/>
    <lineage>
        <taxon>Bacteria</taxon>
        <taxon>Bacillati</taxon>
        <taxon>Actinomycetota</taxon>
        <taxon>Actinomycetes</taxon>
        <taxon>Streptosporangiales</taxon>
        <taxon>Nocardiopsidaceae</taxon>
        <taxon>Nocardiopsis</taxon>
    </lineage>
</organism>
<evidence type="ECO:0008006" key="5">
    <source>
        <dbReference type="Google" id="ProtNLM"/>
    </source>
</evidence>
<feature type="signal peptide" evidence="2">
    <location>
        <begin position="1"/>
        <end position="28"/>
    </location>
</feature>
<name>A0ABN2TDJ1_9ACTN</name>
<evidence type="ECO:0000313" key="3">
    <source>
        <dbReference type="EMBL" id="GAA2004433.1"/>
    </source>
</evidence>
<comment type="caution">
    <text evidence="3">The sequence shown here is derived from an EMBL/GenBank/DDBJ whole genome shotgun (WGS) entry which is preliminary data.</text>
</comment>
<protein>
    <recommendedName>
        <fullName evidence="5">Secreted protein</fullName>
    </recommendedName>
</protein>
<feature type="compositionally biased region" description="Gly residues" evidence="1">
    <location>
        <begin position="90"/>
        <end position="100"/>
    </location>
</feature>
<dbReference type="Proteomes" id="UP001501585">
    <property type="component" value="Unassembled WGS sequence"/>
</dbReference>
<evidence type="ECO:0000256" key="2">
    <source>
        <dbReference type="SAM" id="SignalP"/>
    </source>
</evidence>
<keyword evidence="2" id="KW-0732">Signal</keyword>
<evidence type="ECO:0000313" key="4">
    <source>
        <dbReference type="Proteomes" id="UP001501585"/>
    </source>
</evidence>
<gene>
    <name evidence="3" type="ORF">GCM10009799_34600</name>
</gene>
<feature type="compositionally biased region" description="Low complexity" evidence="1">
    <location>
        <begin position="63"/>
        <end position="89"/>
    </location>
</feature>